<dbReference type="InterPro" id="IPR051162">
    <property type="entry name" value="T4SS_component"/>
</dbReference>
<proteinExistence type="predicted"/>
<gene>
    <name evidence="2" type="ORF">FHU32_002230</name>
</gene>
<feature type="region of interest" description="Disordered" evidence="1">
    <location>
        <begin position="513"/>
        <end position="534"/>
    </location>
</feature>
<dbReference type="PANTHER" id="PTHR30121">
    <property type="entry name" value="UNCHARACTERIZED PROTEIN YJGR-RELATED"/>
    <property type="match status" value="1"/>
</dbReference>
<dbReference type="Proteomes" id="UP000612712">
    <property type="component" value="Unassembled WGS sequence"/>
</dbReference>
<dbReference type="Gene3D" id="3.40.50.300">
    <property type="entry name" value="P-loop containing nucleotide triphosphate hydrolases"/>
    <property type="match status" value="2"/>
</dbReference>
<comment type="caution">
    <text evidence="2">The sequence shown here is derived from an EMBL/GenBank/DDBJ whole genome shotgun (WGS) entry which is preliminary data.</text>
</comment>
<dbReference type="SUPFAM" id="SSF52540">
    <property type="entry name" value="P-loop containing nucleoside triphosphate hydrolases"/>
    <property type="match status" value="1"/>
</dbReference>
<dbReference type="PANTHER" id="PTHR30121:SF6">
    <property type="entry name" value="SLR6007 PROTEIN"/>
    <property type="match status" value="1"/>
</dbReference>
<evidence type="ECO:0000313" key="3">
    <source>
        <dbReference type="Proteomes" id="UP000612712"/>
    </source>
</evidence>
<dbReference type="InterPro" id="IPR027417">
    <property type="entry name" value="P-loop_NTPase"/>
</dbReference>
<evidence type="ECO:0008006" key="4">
    <source>
        <dbReference type="Google" id="ProtNLM"/>
    </source>
</evidence>
<accession>A0A8H9YBH4</accession>
<name>A0A8H9YBH4_9CORY</name>
<evidence type="ECO:0000313" key="2">
    <source>
        <dbReference type="EMBL" id="MBB3116976.1"/>
    </source>
</evidence>
<evidence type="ECO:0000256" key="1">
    <source>
        <dbReference type="SAM" id="MobiDB-lite"/>
    </source>
</evidence>
<dbReference type="AlphaFoldDB" id="A0A8H9YBH4"/>
<dbReference type="RefSeq" id="WP_232626040.1">
    <property type="nucleotide sequence ID" value="NZ_AENJ01000503.1"/>
</dbReference>
<sequence>MGMIPKWLKGRSRASDDDRFRVLYAAILDGTAEAPRWHETDGMAFARWKSRNRDVTDRMDRIKRAEAGIAPVAFEETFSAASRRGYAAPGGGYARAVGEARRYQTATSLNAGFQPNVVGAPAPMIGAPLGRHVVTGVDVGFDALSWFAEGIISNPSAFVMSLPGLGKSTFIRKILMNHVAQGHVPIIAGDIKREYVGFAEQVGGQVITLAPGKGRINPLDAGALGGIVPILEDNRDRLAAEGKLGVIDEVKDKVRHRQVTMVASLLSLGRSGPVKDYETTLISCALREMYASEDSGFDWASPPLVADLIDHLDRGTPELWRIARARTEAEWFARVDELILSLNSLLDGATGQIFNGHTTDPISVDSTAVVMDVSSVDRGDAAMKAAVILSAWSAAFGAVEAAHTLADVGLRRQKYFALTLDEMWQTLGAAPGLVARVDEISRLNRTDGTALYEITHTSEDLEALPTEEDRKKAKGFIARAGAVVCGGLPMEEIHLLQNTLRFTSAEADRVVSWSRGATPKRSRGGGRKAPPPGRGRFMIKPSKDGAPGIPLQTVLHFTEVELDLHNTNKRFDDLYAAAERSPVGA</sequence>
<organism evidence="2 3">
    <name type="scientific">Corynebacterium bovis DSM 20582 = CIP 54.80</name>
    <dbReference type="NCBI Taxonomy" id="927655"/>
    <lineage>
        <taxon>Bacteria</taxon>
        <taxon>Bacillati</taxon>
        <taxon>Actinomycetota</taxon>
        <taxon>Actinomycetes</taxon>
        <taxon>Mycobacteriales</taxon>
        <taxon>Corynebacteriaceae</taxon>
        <taxon>Corynebacterium</taxon>
    </lineage>
</organism>
<dbReference type="EMBL" id="JACHWT010000015">
    <property type="protein sequence ID" value="MBB3116976.1"/>
    <property type="molecule type" value="Genomic_DNA"/>
</dbReference>
<protein>
    <recommendedName>
        <fullName evidence="4">ATP/GTP-binding protein</fullName>
    </recommendedName>
</protein>
<reference evidence="2" key="1">
    <citation type="submission" date="2020-08" db="EMBL/GenBank/DDBJ databases">
        <title>Sequencing the genomes of 1000 actinobacteria strains.</title>
        <authorList>
            <person name="Klenk H.-P."/>
        </authorList>
    </citation>
    <scope>NUCLEOTIDE SEQUENCE</scope>
    <source>
        <strain evidence="2">DSM 20582</strain>
    </source>
</reference>